<dbReference type="Proteomes" id="UP001165366">
    <property type="component" value="Unassembled WGS sequence"/>
</dbReference>
<dbReference type="RefSeq" id="WP_237855465.1">
    <property type="nucleotide sequence ID" value="NZ_JAKLWS010000026.1"/>
</dbReference>
<sequence length="278" mass="28936">MKIIKIIFSVSVLTLLLLGCESVNEPISYEDGAVPAFVTIGTEGQDVVAGGSLEVVFELGQTQYENVTVEYTISGDAVEGDDYVFSSGTPGTVTIEHDPESTSLDNGSVTLDFPIQAALGTSRNLTFTLESATTESGETLSLGRGDIGLERTFVINGLGAVPTGTYTYEATGDFGPFSGTFEITQPDSPIVVGGAPYLFRTSNIAGALFGVDVAYAFNVTAGGDVLGAPNAHEEGFETIILDVSGNYNDTAGELTLDVTFQCCGVAGFGYQIVATPQP</sequence>
<dbReference type="PROSITE" id="PS51257">
    <property type="entry name" value="PROKAR_LIPOPROTEIN"/>
    <property type="match status" value="1"/>
</dbReference>
<organism evidence="1 2">
    <name type="scientific">Rhodohalobacter sulfatireducens</name>
    <dbReference type="NCBI Taxonomy" id="2911366"/>
    <lineage>
        <taxon>Bacteria</taxon>
        <taxon>Pseudomonadati</taxon>
        <taxon>Balneolota</taxon>
        <taxon>Balneolia</taxon>
        <taxon>Balneolales</taxon>
        <taxon>Balneolaceae</taxon>
        <taxon>Rhodohalobacter</taxon>
    </lineage>
</organism>
<evidence type="ECO:0008006" key="3">
    <source>
        <dbReference type="Google" id="ProtNLM"/>
    </source>
</evidence>
<reference evidence="1" key="2">
    <citation type="submission" date="2024-05" db="EMBL/GenBank/DDBJ databases">
        <title>Rhodohalobacter halophilus gen. nov., sp. nov., a moderately halophilic member of the family Balneolaceae.</title>
        <authorList>
            <person name="Xia J."/>
        </authorList>
    </citation>
    <scope>NUCLEOTIDE SEQUENCE</scope>
    <source>
        <strain evidence="1">WB101</strain>
    </source>
</reference>
<reference evidence="1" key="1">
    <citation type="submission" date="2022-01" db="EMBL/GenBank/DDBJ databases">
        <authorList>
            <person name="Wang Y."/>
        </authorList>
    </citation>
    <scope>NUCLEOTIDE SEQUENCE</scope>
    <source>
        <strain evidence="1">WB101</strain>
    </source>
</reference>
<evidence type="ECO:0000313" key="2">
    <source>
        <dbReference type="Proteomes" id="UP001165366"/>
    </source>
</evidence>
<accession>A0ABS9KGX6</accession>
<dbReference type="EMBL" id="JAKLWS010000026">
    <property type="protein sequence ID" value="MCG2590108.1"/>
    <property type="molecule type" value="Genomic_DNA"/>
</dbReference>
<proteinExistence type="predicted"/>
<protein>
    <recommendedName>
        <fullName evidence="3">Calx-beta domain-containing protein</fullName>
    </recommendedName>
</protein>
<gene>
    <name evidence="1" type="ORF">L6773_16135</name>
</gene>
<evidence type="ECO:0000313" key="1">
    <source>
        <dbReference type="EMBL" id="MCG2590108.1"/>
    </source>
</evidence>
<comment type="caution">
    <text evidence="1">The sequence shown here is derived from an EMBL/GenBank/DDBJ whole genome shotgun (WGS) entry which is preliminary data.</text>
</comment>
<keyword evidence="2" id="KW-1185">Reference proteome</keyword>
<name>A0ABS9KGX6_9BACT</name>